<feature type="transmembrane region" description="Helical" evidence="1">
    <location>
        <begin position="7"/>
        <end position="29"/>
    </location>
</feature>
<dbReference type="RefSeq" id="WP_126761438.1">
    <property type="nucleotide sequence ID" value="NZ_JBHLTZ010000004.1"/>
</dbReference>
<feature type="transmembrane region" description="Helical" evidence="1">
    <location>
        <begin position="517"/>
        <end position="537"/>
    </location>
</feature>
<accession>A0A432XZQ7</accession>
<evidence type="ECO:0000256" key="1">
    <source>
        <dbReference type="SAM" id="Phobius"/>
    </source>
</evidence>
<sequence>MRFNYRIPLIFLFFAVYILLEINLNLKLIDLYSNPVTSVLGAKAEEAHFVEFLGRMITGFGLALALVTLIPELSFERKYRSAFVRRSIRLLMFLALWAVLIPSIRVVVDSVVENSSPEQKMNAVRAVIFKEAYLADMVAIDDLERLSVSNETQSEKKLVVSLIPSLAYFSERFNGYIGRQLDELTNVYIRNYQNAAFTRDAVPKLNSLSSLYEQEMELYSSAQRDAREVMGTVQNYDNLEAKTREWHDQAVQLLNTSWDSYVSEYEKASDLADTITEQIYDDYRDQAKDYERVSCNADCKERIRVNWSNFITSLTWEDGSKIQLYFEPDEPHFYLLYLFGRENHFKAYIQNARRAFLNKLWGVEEDVTYESFINNDKVISFVITQVRKLEMPLSVNWKPTRMDITRSDVEKYYAGKGESVWKRYYERSEFDVSNRSLNRVEFFKLPQIKAYARDELDSFYIDAYEPYLSNSEYYELWNNRQKEKNLSFVQLISSTVADAAFSPGGSFHQIGIEAVKFAVIPPISIMLSFLAIFLLVLKASRYLRDEWAYAANKILWAFVALGLIIPVAISVLSSNSYTRMMADFVGKKQSPSVYESFVSYGFGVFLDLESTIYHQRDVLKIPGFGDYEEKDPVKAIYERVRDYDDAMYESLRFAPELINLSEVPEPYDINLSILKRDLNVGMFMGVKMDGMAVDSVSIPNVFGNDKLGYIFESRFILDPNYDDLFVSHMLNARDPDYWLKLASNDVGRISLLNKLEQKTADFLRSRSDLTANINSSIAQGYRNIIFIQLNREDQYECLRLPEFTISTFVEMFSGADISTTEKYRCGGVF</sequence>
<dbReference type="Proteomes" id="UP000287198">
    <property type="component" value="Unassembled WGS sequence"/>
</dbReference>
<keyword evidence="1" id="KW-0812">Transmembrane</keyword>
<protein>
    <submittedName>
        <fullName evidence="2">Uncharacterized protein</fullName>
    </submittedName>
</protein>
<gene>
    <name evidence="2" type="ORF">CWI69_02085</name>
</gene>
<evidence type="ECO:0000313" key="3">
    <source>
        <dbReference type="Proteomes" id="UP000287198"/>
    </source>
</evidence>
<feature type="transmembrane region" description="Helical" evidence="1">
    <location>
        <begin position="49"/>
        <end position="70"/>
    </location>
</feature>
<reference evidence="3" key="1">
    <citation type="journal article" date="2018" name="Front. Microbiol.">
        <title>Genome-Based Analysis Reveals the Taxonomy and Diversity of the Family Idiomarinaceae.</title>
        <authorList>
            <person name="Liu Y."/>
            <person name="Lai Q."/>
            <person name="Shao Z."/>
        </authorList>
    </citation>
    <scope>NUCLEOTIDE SEQUENCE [LARGE SCALE GENOMIC DNA]</scope>
    <source>
        <strain evidence="3">BH195</strain>
    </source>
</reference>
<organism evidence="2 3">
    <name type="scientific">Pseudidiomarina halophila</name>
    <dbReference type="NCBI Taxonomy" id="1449799"/>
    <lineage>
        <taxon>Bacteria</taxon>
        <taxon>Pseudomonadati</taxon>
        <taxon>Pseudomonadota</taxon>
        <taxon>Gammaproteobacteria</taxon>
        <taxon>Alteromonadales</taxon>
        <taxon>Idiomarinaceae</taxon>
        <taxon>Pseudidiomarina</taxon>
    </lineage>
</organism>
<feature type="transmembrane region" description="Helical" evidence="1">
    <location>
        <begin position="549"/>
        <end position="572"/>
    </location>
</feature>
<dbReference type="EMBL" id="PIPW01000001">
    <property type="protein sequence ID" value="RUO54235.1"/>
    <property type="molecule type" value="Genomic_DNA"/>
</dbReference>
<dbReference type="OrthoDB" id="6379285at2"/>
<keyword evidence="1" id="KW-1133">Transmembrane helix</keyword>
<keyword evidence="1" id="KW-0472">Membrane</keyword>
<feature type="transmembrane region" description="Helical" evidence="1">
    <location>
        <begin position="90"/>
        <end position="108"/>
    </location>
</feature>
<proteinExistence type="predicted"/>
<comment type="caution">
    <text evidence="2">The sequence shown here is derived from an EMBL/GenBank/DDBJ whole genome shotgun (WGS) entry which is preliminary data.</text>
</comment>
<evidence type="ECO:0000313" key="2">
    <source>
        <dbReference type="EMBL" id="RUO54235.1"/>
    </source>
</evidence>
<dbReference type="AlphaFoldDB" id="A0A432XZQ7"/>
<keyword evidence="3" id="KW-1185">Reference proteome</keyword>
<name>A0A432XZQ7_9GAMM</name>